<feature type="transmembrane region" description="Helical" evidence="2">
    <location>
        <begin position="205"/>
        <end position="226"/>
    </location>
</feature>
<evidence type="ECO:0000313" key="5">
    <source>
        <dbReference type="Proteomes" id="UP000015105"/>
    </source>
</evidence>
<keyword evidence="2" id="KW-1133">Transmembrane helix</keyword>
<protein>
    <recommendedName>
        <fullName evidence="3">PGG domain-containing protein</fullName>
    </recommendedName>
</protein>
<feature type="transmembrane region" description="Helical" evidence="2">
    <location>
        <begin position="435"/>
        <end position="455"/>
    </location>
</feature>
<name>A0A453RD47_AEGTS</name>
<dbReference type="EnsemblPlants" id="AET7Gv20541700.8">
    <property type="protein sequence ID" value="AET7Gv20541700.8"/>
    <property type="gene ID" value="AET7Gv20541700"/>
</dbReference>
<keyword evidence="2" id="KW-0812">Transmembrane</keyword>
<dbReference type="AlphaFoldDB" id="A0A453RD47"/>
<reference evidence="4" key="4">
    <citation type="submission" date="2019-03" db="UniProtKB">
        <authorList>
            <consortium name="EnsemblPlants"/>
        </authorList>
    </citation>
    <scope>IDENTIFICATION</scope>
</reference>
<dbReference type="GO" id="GO:0016020">
    <property type="term" value="C:membrane"/>
    <property type="evidence" value="ECO:0007669"/>
    <property type="project" value="TreeGrafter"/>
</dbReference>
<dbReference type="PANTHER" id="PTHR24177:SF137">
    <property type="entry name" value="OS06G0291800 PROTEIN"/>
    <property type="match status" value="1"/>
</dbReference>
<feature type="transmembrane region" description="Helical" evidence="2">
    <location>
        <begin position="265"/>
        <end position="286"/>
    </location>
</feature>
<keyword evidence="2" id="KW-0472">Membrane</keyword>
<evidence type="ECO:0000259" key="3">
    <source>
        <dbReference type="Pfam" id="PF13962"/>
    </source>
</evidence>
<evidence type="ECO:0000256" key="2">
    <source>
        <dbReference type="SAM" id="Phobius"/>
    </source>
</evidence>
<feature type="transmembrane region" description="Helical" evidence="2">
    <location>
        <begin position="325"/>
        <end position="342"/>
    </location>
</feature>
<accession>A0A453RD47</accession>
<organism evidence="4 5">
    <name type="scientific">Aegilops tauschii subsp. strangulata</name>
    <name type="common">Goatgrass</name>
    <dbReference type="NCBI Taxonomy" id="200361"/>
    <lineage>
        <taxon>Eukaryota</taxon>
        <taxon>Viridiplantae</taxon>
        <taxon>Streptophyta</taxon>
        <taxon>Embryophyta</taxon>
        <taxon>Tracheophyta</taxon>
        <taxon>Spermatophyta</taxon>
        <taxon>Magnoliopsida</taxon>
        <taxon>Liliopsida</taxon>
        <taxon>Poales</taxon>
        <taxon>Poaceae</taxon>
        <taxon>BOP clade</taxon>
        <taxon>Pooideae</taxon>
        <taxon>Triticodae</taxon>
        <taxon>Triticeae</taxon>
        <taxon>Triticinae</taxon>
        <taxon>Aegilops</taxon>
    </lineage>
</organism>
<dbReference type="Pfam" id="PF13962">
    <property type="entry name" value="PGG"/>
    <property type="match status" value="3"/>
</dbReference>
<feature type="transmembrane region" description="Helical" evidence="2">
    <location>
        <begin position="563"/>
        <end position="584"/>
    </location>
</feature>
<feature type="transmembrane region" description="Helical" evidence="2">
    <location>
        <begin position="514"/>
        <end position="531"/>
    </location>
</feature>
<feature type="transmembrane region" description="Helical" evidence="2">
    <location>
        <begin position="374"/>
        <end position="394"/>
    </location>
</feature>
<dbReference type="Proteomes" id="UP000015105">
    <property type="component" value="Chromosome 7D"/>
</dbReference>
<feature type="domain" description="PGG" evidence="3">
    <location>
        <begin position="506"/>
        <end position="618"/>
    </location>
</feature>
<feature type="compositionally biased region" description="Polar residues" evidence="1">
    <location>
        <begin position="103"/>
        <end position="114"/>
    </location>
</feature>
<reference evidence="4" key="5">
    <citation type="journal article" date="2021" name="G3 (Bethesda)">
        <title>Aegilops tauschii genome assembly Aet v5.0 features greater sequence contiguity and improved annotation.</title>
        <authorList>
            <person name="Wang L."/>
            <person name="Zhu T."/>
            <person name="Rodriguez J.C."/>
            <person name="Deal K.R."/>
            <person name="Dubcovsky J."/>
            <person name="McGuire P.E."/>
            <person name="Lux T."/>
            <person name="Spannagl M."/>
            <person name="Mayer K.F.X."/>
            <person name="Baldrich P."/>
            <person name="Meyers B.C."/>
            <person name="Huo N."/>
            <person name="Gu Y.Q."/>
            <person name="Zhou H."/>
            <person name="Devos K.M."/>
            <person name="Bennetzen J.L."/>
            <person name="Unver T."/>
            <person name="Budak H."/>
            <person name="Gulick P.J."/>
            <person name="Galiba G."/>
            <person name="Kalapos B."/>
            <person name="Nelson D.R."/>
            <person name="Li P."/>
            <person name="You F.M."/>
            <person name="Luo M.C."/>
            <person name="Dvorak J."/>
        </authorList>
    </citation>
    <scope>NUCLEOTIDE SEQUENCE [LARGE SCALE GENOMIC DNA]</scope>
    <source>
        <strain evidence="4">cv. AL8/78</strain>
    </source>
</reference>
<feature type="domain" description="PGG" evidence="3">
    <location>
        <begin position="317"/>
        <end position="429"/>
    </location>
</feature>
<keyword evidence="5" id="KW-1185">Reference proteome</keyword>
<dbReference type="InterPro" id="IPR026961">
    <property type="entry name" value="PGG_dom"/>
</dbReference>
<feature type="transmembrane region" description="Helical" evidence="2">
    <location>
        <begin position="238"/>
        <end position="259"/>
    </location>
</feature>
<feature type="transmembrane region" description="Helical" evidence="2">
    <location>
        <begin position="596"/>
        <end position="615"/>
    </location>
</feature>
<reference evidence="5" key="1">
    <citation type="journal article" date="2014" name="Science">
        <title>Ancient hybridizations among the ancestral genomes of bread wheat.</title>
        <authorList>
            <consortium name="International Wheat Genome Sequencing Consortium,"/>
            <person name="Marcussen T."/>
            <person name="Sandve S.R."/>
            <person name="Heier L."/>
            <person name="Spannagl M."/>
            <person name="Pfeifer M."/>
            <person name="Jakobsen K.S."/>
            <person name="Wulff B.B."/>
            <person name="Steuernagel B."/>
            <person name="Mayer K.F."/>
            <person name="Olsen O.A."/>
        </authorList>
    </citation>
    <scope>NUCLEOTIDE SEQUENCE [LARGE SCALE GENOMIC DNA]</scope>
    <source>
        <strain evidence="5">cv. AL8/78</strain>
    </source>
</reference>
<feature type="transmembrane region" description="Helical" evidence="2">
    <location>
        <begin position="406"/>
        <end position="423"/>
    </location>
</feature>
<reference evidence="5" key="2">
    <citation type="journal article" date="2017" name="Nat. Plants">
        <title>The Aegilops tauschii genome reveals multiple impacts of transposons.</title>
        <authorList>
            <person name="Zhao G."/>
            <person name="Zou C."/>
            <person name="Li K."/>
            <person name="Wang K."/>
            <person name="Li T."/>
            <person name="Gao L."/>
            <person name="Zhang X."/>
            <person name="Wang H."/>
            <person name="Yang Z."/>
            <person name="Liu X."/>
            <person name="Jiang W."/>
            <person name="Mao L."/>
            <person name="Kong X."/>
            <person name="Jiao Y."/>
            <person name="Jia J."/>
        </authorList>
    </citation>
    <scope>NUCLEOTIDE SEQUENCE [LARGE SCALE GENOMIC DNA]</scope>
    <source>
        <strain evidence="5">cv. AL8/78</strain>
    </source>
</reference>
<dbReference type="Gramene" id="AET7Gv20541700.8">
    <property type="protein sequence ID" value="AET7Gv20541700.8"/>
    <property type="gene ID" value="AET7Gv20541700"/>
</dbReference>
<proteinExistence type="predicted"/>
<feature type="transmembrane region" description="Helical" evidence="2">
    <location>
        <begin position="157"/>
        <end position="174"/>
    </location>
</feature>
<feature type="region of interest" description="Disordered" evidence="1">
    <location>
        <begin position="480"/>
        <end position="503"/>
    </location>
</feature>
<feature type="domain" description="PGG" evidence="3">
    <location>
        <begin position="151"/>
        <end position="260"/>
    </location>
</feature>
<reference evidence="4" key="3">
    <citation type="journal article" date="2017" name="Nature">
        <title>Genome sequence of the progenitor of the wheat D genome Aegilops tauschii.</title>
        <authorList>
            <person name="Luo M.C."/>
            <person name="Gu Y.Q."/>
            <person name="Puiu D."/>
            <person name="Wang H."/>
            <person name="Twardziok S.O."/>
            <person name="Deal K.R."/>
            <person name="Huo N."/>
            <person name="Zhu T."/>
            <person name="Wang L."/>
            <person name="Wang Y."/>
            <person name="McGuire P.E."/>
            <person name="Liu S."/>
            <person name="Long H."/>
            <person name="Ramasamy R.K."/>
            <person name="Rodriguez J.C."/>
            <person name="Van S.L."/>
            <person name="Yuan L."/>
            <person name="Wang Z."/>
            <person name="Xia Z."/>
            <person name="Xiao L."/>
            <person name="Anderson O.D."/>
            <person name="Ouyang S."/>
            <person name="Liang Y."/>
            <person name="Zimin A.V."/>
            <person name="Pertea G."/>
            <person name="Qi P."/>
            <person name="Bennetzen J.L."/>
            <person name="Dai X."/>
            <person name="Dawson M.W."/>
            <person name="Muller H.G."/>
            <person name="Kugler K."/>
            <person name="Rivarola-Duarte L."/>
            <person name="Spannagl M."/>
            <person name="Mayer K.F.X."/>
            <person name="Lu F.H."/>
            <person name="Bevan M.W."/>
            <person name="Leroy P."/>
            <person name="Li P."/>
            <person name="You F.M."/>
            <person name="Sun Q."/>
            <person name="Liu Z."/>
            <person name="Lyons E."/>
            <person name="Wicker T."/>
            <person name="Salzberg S.L."/>
            <person name="Devos K.M."/>
            <person name="Dvorak J."/>
        </authorList>
    </citation>
    <scope>NUCLEOTIDE SEQUENCE [LARGE SCALE GENOMIC DNA]</scope>
    <source>
        <strain evidence="4">cv. AL8/78</strain>
    </source>
</reference>
<evidence type="ECO:0000313" key="4">
    <source>
        <dbReference type="EnsemblPlants" id="AET7Gv20541700.8"/>
    </source>
</evidence>
<dbReference type="PANTHER" id="PTHR24177">
    <property type="entry name" value="CASKIN"/>
    <property type="match status" value="1"/>
</dbReference>
<evidence type="ECO:0000256" key="1">
    <source>
        <dbReference type="SAM" id="MobiDB-lite"/>
    </source>
</evidence>
<feature type="region of interest" description="Disordered" evidence="1">
    <location>
        <begin position="84"/>
        <end position="117"/>
    </location>
</feature>
<sequence>MSNLQCYSADRNLVSTGDVRSVSTSDLDSMEDIMPTTLRQSHDQSEHAAIKVVCSSSTDALTTEEVPSGSVDENATSGNLRIDADDPAMGCELPDNHGDSTEQHAQQMSNNPTSADDRDVRLEIDNTANDQAPQHQRCIKCSCRNPDDAFLKKSRTYLLLLAILAVSLTYQAGLNPPGGFWTSNATKHSAGDPILEDNYHKRYLAFFYFNATAFAASLVMILMLLSRKMSNKVIKRRALQTAMITDLLALMGAFVVGSCREKTKSIYISVSIFIVVAYVPLHVFVFRHNGWLKVCVTQRMKFAPPQTDNESRDAKEKDLARRRNLLFILAILAATVTYQAGLNPPGGIWPDENSKGGKPGNPVLQDSHPERYNVFYYSNAVSFASSVAVIILLVNRESCEDGIKSYAIRVCLVAGLLGLLIAYSAGTCRKARPVIYLIVIASAALTCLVIQVLVLQDALDGPLTWLRGRLREILHLEPDSETPLESSDEENKERNAQGSGPLISEKKEKKRQKYLMLLSVLAASIAYQAGLNPPGGFWPDDTPKNGYKAGNPVLKDINSWRYMVFYVFNSISFMSSIAVVMLLLSKSVRQKVPLQALHFIMILDLLALMTAYAAGSCRNKMAEKTEKQGGFLAAGA</sequence>